<dbReference type="InterPro" id="IPR002052">
    <property type="entry name" value="DNA_methylase_N6_adenine_CS"/>
</dbReference>
<comment type="caution">
    <text evidence="7">The sequence shown here is derived from an EMBL/GenBank/DDBJ whole genome shotgun (WGS) entry which is preliminary data.</text>
</comment>
<protein>
    <recommendedName>
        <fullName evidence="9">Methyltransferase</fullName>
    </recommendedName>
</protein>
<reference evidence="7 8" key="1">
    <citation type="submission" date="2020-02" db="EMBL/GenBank/DDBJ databases">
        <title>Sequencing the genomes of 1000 actinobacteria strains.</title>
        <authorList>
            <person name="Klenk H.-P."/>
        </authorList>
    </citation>
    <scope>NUCLEOTIDE SEQUENCE [LARGE SCALE GENOMIC DNA]</scope>
    <source>
        <strain evidence="7 8">DSM 19609</strain>
    </source>
</reference>
<evidence type="ECO:0000259" key="6">
    <source>
        <dbReference type="Pfam" id="PF23186"/>
    </source>
</evidence>
<dbReference type="PANTHER" id="PTHR45875">
    <property type="entry name" value="METHYLTRANSFERASE N6AMT1"/>
    <property type="match status" value="1"/>
</dbReference>
<keyword evidence="4" id="KW-0949">S-adenosyl-L-methionine</keyword>
<evidence type="ECO:0008006" key="9">
    <source>
        <dbReference type="Google" id="ProtNLM"/>
    </source>
</evidence>
<dbReference type="Pfam" id="PF23186">
    <property type="entry name" value="DUF7059"/>
    <property type="match status" value="1"/>
</dbReference>
<evidence type="ECO:0000256" key="3">
    <source>
        <dbReference type="ARBA" id="ARBA00022679"/>
    </source>
</evidence>
<dbReference type="PROSITE" id="PS00092">
    <property type="entry name" value="N6_MTASE"/>
    <property type="match status" value="1"/>
</dbReference>
<sequence length="491" mass="52925">MTMIDLLRERLDSAGYTVDAVLERITDAGQEGLLRNSTTPALVALGDDRDPLATLIRLFPLHRGVPMADVRAALPVDESVALGLLAVEGDGRAHATVDIRPYGFETSGGPVSRWLVSDHTPGLDHDRTPMRPDYVLGASPASTTLAQLSIPDEVASALDLGTGCGVQSVHLATHASRVTATDVNQRALDLARLTTGLNGLDVDLRKGSLYEPVAADRFDLIVTNPPYVVSPPSTDAGRLMYREGGFRGDDLVRAVVEGAPARLNPGGTLQVLANWIVTDEPWEERLAGWAPPGCDLWVIERERLDPFAYIEMWLADAGLAGHPSWDDRYREWLDYFGELGVRGIGMGWITVVNAERTDPRVVIESWPHEVAQPVGPALSAHRRATGQAAAPDRDLLAARWVLRDDVVQETFGRPGAADPEYVILRQGAGLKRAMRVDTAFGGVMGACDGTLPLGAIIGAVAQLLDEDAASLTGRVLPRIRVAIEEGYLDRS</sequence>
<evidence type="ECO:0000256" key="2">
    <source>
        <dbReference type="ARBA" id="ARBA00022603"/>
    </source>
</evidence>
<evidence type="ECO:0000313" key="8">
    <source>
        <dbReference type="Proteomes" id="UP000749311"/>
    </source>
</evidence>
<dbReference type="Pfam" id="PF05175">
    <property type="entry name" value="MTS"/>
    <property type="match status" value="1"/>
</dbReference>
<gene>
    <name evidence="7" type="ORF">FB473_000173</name>
</gene>
<name>A0ABX0SAV5_9ACTN</name>
<dbReference type="Proteomes" id="UP000749311">
    <property type="component" value="Unassembled WGS sequence"/>
</dbReference>
<dbReference type="InterPro" id="IPR052190">
    <property type="entry name" value="Euk-Arch_PrmC-MTase"/>
</dbReference>
<evidence type="ECO:0000256" key="4">
    <source>
        <dbReference type="ARBA" id="ARBA00022691"/>
    </source>
</evidence>
<proteinExistence type="inferred from homology"/>
<evidence type="ECO:0000256" key="1">
    <source>
        <dbReference type="ARBA" id="ARBA00006149"/>
    </source>
</evidence>
<dbReference type="CDD" id="cd02440">
    <property type="entry name" value="AdoMet_MTases"/>
    <property type="match status" value="1"/>
</dbReference>
<keyword evidence="2" id="KW-0489">Methyltransferase</keyword>
<feature type="domain" description="Methyltransferase small" evidence="5">
    <location>
        <begin position="153"/>
        <end position="274"/>
    </location>
</feature>
<feature type="domain" description="DUF7059" evidence="6">
    <location>
        <begin position="13"/>
        <end position="92"/>
    </location>
</feature>
<dbReference type="InterPro" id="IPR007848">
    <property type="entry name" value="Small_mtfrase_dom"/>
</dbReference>
<dbReference type="PANTHER" id="PTHR45875:SF1">
    <property type="entry name" value="METHYLTRANSFERASE N6AMT1"/>
    <property type="match status" value="1"/>
</dbReference>
<keyword evidence="3" id="KW-0808">Transferase</keyword>
<dbReference type="SUPFAM" id="SSF53335">
    <property type="entry name" value="S-adenosyl-L-methionine-dependent methyltransferases"/>
    <property type="match status" value="1"/>
</dbReference>
<dbReference type="EMBL" id="JAAMOZ010000001">
    <property type="protein sequence ID" value="NIH55528.1"/>
    <property type="molecule type" value="Genomic_DNA"/>
</dbReference>
<dbReference type="RefSeq" id="WP_167163958.1">
    <property type="nucleotide sequence ID" value="NZ_BAAAOO010000012.1"/>
</dbReference>
<dbReference type="InterPro" id="IPR029063">
    <property type="entry name" value="SAM-dependent_MTases_sf"/>
</dbReference>
<dbReference type="InterPro" id="IPR055487">
    <property type="entry name" value="DUF7059"/>
</dbReference>
<evidence type="ECO:0000259" key="5">
    <source>
        <dbReference type="Pfam" id="PF05175"/>
    </source>
</evidence>
<comment type="similarity">
    <text evidence="1">Belongs to the eukaryotic/archaeal PrmC-related family.</text>
</comment>
<keyword evidence="8" id="KW-1185">Reference proteome</keyword>
<accession>A0ABX0SAV5</accession>
<dbReference type="Gene3D" id="3.40.50.150">
    <property type="entry name" value="Vaccinia Virus protein VP39"/>
    <property type="match status" value="1"/>
</dbReference>
<organism evidence="7 8">
    <name type="scientific">Brooklawnia cerclae</name>
    <dbReference type="NCBI Taxonomy" id="349934"/>
    <lineage>
        <taxon>Bacteria</taxon>
        <taxon>Bacillati</taxon>
        <taxon>Actinomycetota</taxon>
        <taxon>Actinomycetes</taxon>
        <taxon>Propionibacteriales</taxon>
        <taxon>Propionibacteriaceae</taxon>
        <taxon>Brooklawnia</taxon>
    </lineage>
</organism>
<evidence type="ECO:0000313" key="7">
    <source>
        <dbReference type="EMBL" id="NIH55528.1"/>
    </source>
</evidence>